<keyword evidence="2" id="KW-1185">Reference proteome</keyword>
<accession>A0ABW5NC60</accession>
<dbReference type="EMBL" id="JBHULX010000030">
    <property type="protein sequence ID" value="MFD2592188.1"/>
    <property type="molecule type" value="Genomic_DNA"/>
</dbReference>
<reference evidence="2" key="1">
    <citation type="journal article" date="2019" name="Int. J. Syst. Evol. Microbiol.">
        <title>The Global Catalogue of Microorganisms (GCM) 10K type strain sequencing project: providing services to taxonomists for standard genome sequencing and annotation.</title>
        <authorList>
            <consortium name="The Broad Institute Genomics Platform"/>
            <consortium name="The Broad Institute Genome Sequencing Center for Infectious Disease"/>
            <person name="Wu L."/>
            <person name="Ma J."/>
        </authorList>
    </citation>
    <scope>NUCLEOTIDE SEQUENCE [LARGE SCALE GENOMIC DNA]</scope>
    <source>
        <strain evidence="2">KCTC 42423</strain>
    </source>
</reference>
<proteinExistence type="predicted"/>
<organism evidence="1 2">
    <name type="scientific">Aquimarina hainanensis</name>
    <dbReference type="NCBI Taxonomy" id="1578017"/>
    <lineage>
        <taxon>Bacteria</taxon>
        <taxon>Pseudomonadati</taxon>
        <taxon>Bacteroidota</taxon>
        <taxon>Flavobacteriia</taxon>
        <taxon>Flavobacteriales</taxon>
        <taxon>Flavobacteriaceae</taxon>
        <taxon>Aquimarina</taxon>
    </lineage>
</organism>
<dbReference type="RefSeq" id="WP_378253740.1">
    <property type="nucleotide sequence ID" value="NZ_JBHSJV010000001.1"/>
</dbReference>
<sequence>MLEVKIAFFVIGAFFGMQNARIVAEKTVVTLHPEQQLIEFEQQKLYAVLMRKEDSLLLNEEWKILNTPENRSWVKEVSDKDTAVLEFRKEDKSITAYIAFTYPEEKVLQSFGLYKNKEGKWCIKNIPDWNIESKEGTLKGGYWVFDAQQKIRFSVRSYFETIEKQGYTKQDIYSYIVRSQ</sequence>
<comment type="caution">
    <text evidence="1">The sequence shown here is derived from an EMBL/GenBank/DDBJ whole genome shotgun (WGS) entry which is preliminary data.</text>
</comment>
<evidence type="ECO:0000313" key="2">
    <source>
        <dbReference type="Proteomes" id="UP001597459"/>
    </source>
</evidence>
<name>A0ABW5NC60_9FLAO</name>
<protein>
    <submittedName>
        <fullName evidence="1">Uncharacterized protein</fullName>
    </submittedName>
</protein>
<dbReference type="Proteomes" id="UP001597459">
    <property type="component" value="Unassembled WGS sequence"/>
</dbReference>
<gene>
    <name evidence="1" type="ORF">ACFSTE_15225</name>
</gene>
<evidence type="ECO:0000313" key="1">
    <source>
        <dbReference type="EMBL" id="MFD2592188.1"/>
    </source>
</evidence>